<reference evidence="2" key="2">
    <citation type="submission" date="2025-08" db="UniProtKB">
        <authorList>
            <consortium name="RefSeq"/>
        </authorList>
    </citation>
    <scope>IDENTIFICATION</scope>
    <source>
        <tissue evidence="2">Leaf</tissue>
    </source>
</reference>
<dbReference type="RefSeq" id="XP_075084854.1">
    <property type="nucleotide sequence ID" value="XM_075228753.1"/>
</dbReference>
<name>A0AC58SIQ7_TOBAC</name>
<organism evidence="1 2">
    <name type="scientific">Nicotiana tabacum</name>
    <name type="common">Common tobacco</name>
    <dbReference type="NCBI Taxonomy" id="4097"/>
    <lineage>
        <taxon>Eukaryota</taxon>
        <taxon>Viridiplantae</taxon>
        <taxon>Streptophyta</taxon>
        <taxon>Embryophyta</taxon>
        <taxon>Tracheophyta</taxon>
        <taxon>Spermatophyta</taxon>
        <taxon>Magnoliopsida</taxon>
        <taxon>eudicotyledons</taxon>
        <taxon>Gunneridae</taxon>
        <taxon>Pentapetalae</taxon>
        <taxon>asterids</taxon>
        <taxon>lamiids</taxon>
        <taxon>Solanales</taxon>
        <taxon>Solanaceae</taxon>
        <taxon>Nicotianoideae</taxon>
        <taxon>Nicotianeae</taxon>
        <taxon>Nicotiana</taxon>
    </lineage>
</organism>
<evidence type="ECO:0000313" key="1">
    <source>
        <dbReference type="Proteomes" id="UP000790787"/>
    </source>
</evidence>
<dbReference type="Proteomes" id="UP000790787">
    <property type="component" value="Chromosome 13"/>
</dbReference>
<accession>A0AC58SIQ7</accession>
<sequence length="155" mass="17920">MAKKIKLKFDKYWADFEDVNMLLFVDVVLDPRYKMKYVKFLFSKFYSPLEGNGKSTKVMDALSRLYNYYKDSISRTSNENIEDQTSVSRTDAIHSCGVWKSQWEKFLEDENNIDNTTELEKIARDVLAIPTSIVASESAFSTGGQILIVIEVLYQ</sequence>
<protein>
    <submittedName>
        <fullName evidence="2">Zinc finger BED domain-containing protein RICESLEEPER 1-like</fullName>
    </submittedName>
</protein>
<keyword evidence="1" id="KW-1185">Reference proteome</keyword>
<gene>
    <name evidence="2" type="primary">LOC142168093</name>
</gene>
<reference evidence="1" key="1">
    <citation type="journal article" date="2014" name="Nat. Commun.">
        <title>The tobacco genome sequence and its comparison with those of tomato and potato.</title>
        <authorList>
            <person name="Sierro N."/>
            <person name="Battey J.N."/>
            <person name="Ouadi S."/>
            <person name="Bakaher N."/>
            <person name="Bovet L."/>
            <person name="Willig A."/>
            <person name="Goepfert S."/>
            <person name="Peitsch M.C."/>
            <person name="Ivanov N.V."/>
        </authorList>
    </citation>
    <scope>NUCLEOTIDE SEQUENCE [LARGE SCALE GENOMIC DNA]</scope>
</reference>
<proteinExistence type="predicted"/>
<evidence type="ECO:0000313" key="2">
    <source>
        <dbReference type="RefSeq" id="XP_075084854.1"/>
    </source>
</evidence>